<reference evidence="2 3" key="1">
    <citation type="journal article" date="2022" name="Nat. Genet.">
        <title>Improved pea reference genome and pan-genome highlight genomic features and evolutionary characteristics.</title>
        <authorList>
            <person name="Yang T."/>
            <person name="Liu R."/>
            <person name="Luo Y."/>
            <person name="Hu S."/>
            <person name="Wang D."/>
            <person name="Wang C."/>
            <person name="Pandey M.K."/>
            <person name="Ge S."/>
            <person name="Xu Q."/>
            <person name="Li N."/>
            <person name="Li G."/>
            <person name="Huang Y."/>
            <person name="Saxena R.K."/>
            <person name="Ji Y."/>
            <person name="Li M."/>
            <person name="Yan X."/>
            <person name="He Y."/>
            <person name="Liu Y."/>
            <person name="Wang X."/>
            <person name="Xiang C."/>
            <person name="Varshney R.K."/>
            <person name="Ding H."/>
            <person name="Gao S."/>
            <person name="Zong X."/>
        </authorList>
    </citation>
    <scope>NUCLEOTIDE SEQUENCE [LARGE SCALE GENOMIC DNA]</scope>
    <source>
        <strain evidence="2 3">cv. Zhongwan 6</strain>
    </source>
</reference>
<proteinExistence type="predicted"/>
<evidence type="ECO:0000256" key="1">
    <source>
        <dbReference type="SAM" id="MobiDB-lite"/>
    </source>
</evidence>
<feature type="region of interest" description="Disordered" evidence="1">
    <location>
        <begin position="158"/>
        <end position="180"/>
    </location>
</feature>
<dbReference type="AlphaFoldDB" id="A0A9D4VHW0"/>
<evidence type="ECO:0008006" key="4">
    <source>
        <dbReference type="Google" id="ProtNLM"/>
    </source>
</evidence>
<evidence type="ECO:0000313" key="2">
    <source>
        <dbReference type="EMBL" id="KAI5383056.1"/>
    </source>
</evidence>
<gene>
    <name evidence="2" type="ORF">KIW84_070451</name>
</gene>
<keyword evidence="3" id="KW-1185">Reference proteome</keyword>
<comment type="caution">
    <text evidence="2">The sequence shown here is derived from an EMBL/GenBank/DDBJ whole genome shotgun (WGS) entry which is preliminary data.</text>
</comment>
<organism evidence="2 3">
    <name type="scientific">Pisum sativum</name>
    <name type="common">Garden pea</name>
    <name type="synonym">Lathyrus oleraceus</name>
    <dbReference type="NCBI Taxonomy" id="3888"/>
    <lineage>
        <taxon>Eukaryota</taxon>
        <taxon>Viridiplantae</taxon>
        <taxon>Streptophyta</taxon>
        <taxon>Embryophyta</taxon>
        <taxon>Tracheophyta</taxon>
        <taxon>Spermatophyta</taxon>
        <taxon>Magnoliopsida</taxon>
        <taxon>eudicotyledons</taxon>
        <taxon>Gunneridae</taxon>
        <taxon>Pentapetalae</taxon>
        <taxon>rosids</taxon>
        <taxon>fabids</taxon>
        <taxon>Fabales</taxon>
        <taxon>Fabaceae</taxon>
        <taxon>Papilionoideae</taxon>
        <taxon>50 kb inversion clade</taxon>
        <taxon>NPAAA clade</taxon>
        <taxon>Hologalegina</taxon>
        <taxon>IRL clade</taxon>
        <taxon>Fabeae</taxon>
        <taxon>Lathyrus</taxon>
    </lineage>
</organism>
<evidence type="ECO:0000313" key="3">
    <source>
        <dbReference type="Proteomes" id="UP001058974"/>
    </source>
</evidence>
<protein>
    <recommendedName>
        <fullName evidence="4">CCHC-type domain-containing protein</fullName>
    </recommendedName>
</protein>
<name>A0A9D4VHW0_PEA</name>
<accession>A0A9D4VHW0</accession>
<sequence>MYEISSLDHVNAKVDSLTQKIDNLTITPATTVAAVAPNCKICGVPGHAAPECWENHQNFLYKNNNALDAPNQAPAVPPGYHKAATNAPNAPRKSNLEIMMENFIATQAQTNKDFLNQNIHTSEKIKQLANKVDALATHDKMLETQISQVAQQQAPIASPAGTFPGQPQPNPKGHANAIIL</sequence>
<dbReference type="Proteomes" id="UP001058974">
    <property type="component" value="Chromosome 7"/>
</dbReference>
<dbReference type="EMBL" id="JAMSHJ010000007">
    <property type="protein sequence ID" value="KAI5383056.1"/>
    <property type="molecule type" value="Genomic_DNA"/>
</dbReference>
<dbReference type="Gramene" id="Psat07G0045100-T1">
    <property type="protein sequence ID" value="KAI5383056.1"/>
    <property type="gene ID" value="KIW84_070451"/>
</dbReference>